<reference evidence="2" key="1">
    <citation type="submission" date="2017-01" db="EMBL/GenBank/DDBJ databases">
        <authorList>
            <person name="Wang Y."/>
            <person name="White M."/>
            <person name="Kvist S."/>
            <person name="Moncalvo J.-M."/>
        </authorList>
    </citation>
    <scope>NUCLEOTIDE SEQUENCE [LARGE SCALE GENOMIC DNA]</scope>
    <source>
        <strain evidence="2">COL-18-3</strain>
    </source>
</reference>
<protein>
    <submittedName>
        <fullName evidence="1">Uncharacterized protein</fullName>
    </submittedName>
</protein>
<name>A0A1R1PVI9_ZANCU</name>
<evidence type="ECO:0000313" key="1">
    <source>
        <dbReference type="EMBL" id="OMH84973.1"/>
    </source>
</evidence>
<dbReference type="AlphaFoldDB" id="A0A1R1PVI9"/>
<dbReference type="Proteomes" id="UP000188320">
    <property type="component" value="Unassembled WGS sequence"/>
</dbReference>
<proteinExistence type="predicted"/>
<dbReference type="OrthoDB" id="1701437at2759"/>
<dbReference type="EMBL" id="LSSK01000124">
    <property type="protein sequence ID" value="OMH84973.1"/>
    <property type="molecule type" value="Genomic_DNA"/>
</dbReference>
<comment type="caution">
    <text evidence="1">The sequence shown here is derived from an EMBL/GenBank/DDBJ whole genome shotgun (WGS) entry which is preliminary data.</text>
</comment>
<sequence length="112" mass="12987">MDRRPNRHITQRGNNSWENVMSNLALENGLGETSTRPSSYTESTKASRDLLYISGRVNKLDSELLDEEVKNILQEPLYESFKHFDPRILNRKKCHVWSRNTEPDLQQGIQSG</sequence>
<accession>A0A1R1PVI9</accession>
<gene>
    <name evidence="1" type="ORF">AX774_g1482</name>
</gene>
<evidence type="ECO:0000313" key="2">
    <source>
        <dbReference type="Proteomes" id="UP000188320"/>
    </source>
</evidence>
<organism evidence="1 2">
    <name type="scientific">Zancudomyces culisetae</name>
    <name type="common">Gut fungus</name>
    <name type="synonym">Smittium culisetae</name>
    <dbReference type="NCBI Taxonomy" id="1213189"/>
    <lineage>
        <taxon>Eukaryota</taxon>
        <taxon>Fungi</taxon>
        <taxon>Fungi incertae sedis</taxon>
        <taxon>Zoopagomycota</taxon>
        <taxon>Kickxellomycotina</taxon>
        <taxon>Harpellomycetes</taxon>
        <taxon>Harpellales</taxon>
        <taxon>Legeriomycetaceae</taxon>
        <taxon>Zancudomyces</taxon>
    </lineage>
</organism>
<keyword evidence="2" id="KW-1185">Reference proteome</keyword>